<dbReference type="EMBL" id="JBHMAG010000017">
    <property type="protein sequence ID" value="MFB9755055.1"/>
    <property type="molecule type" value="Genomic_DNA"/>
</dbReference>
<name>A0ABV5W3A1_9BACL</name>
<accession>A0ABV5W3A1</accession>
<dbReference type="InterPro" id="IPR019546">
    <property type="entry name" value="TAT_signal_bac_arc"/>
</dbReference>
<gene>
    <name evidence="2" type="ORF">ACFFNY_26060</name>
</gene>
<comment type="caution">
    <text evidence="2">The sequence shown here is derived from an EMBL/GenBank/DDBJ whole genome shotgun (WGS) entry which is preliminary data.</text>
</comment>
<dbReference type="Proteomes" id="UP001589619">
    <property type="component" value="Unassembled WGS sequence"/>
</dbReference>
<keyword evidence="3" id="KW-1185">Reference proteome</keyword>
<dbReference type="Gene3D" id="3.60.21.10">
    <property type="match status" value="1"/>
</dbReference>
<feature type="domain" description="Calcineurin-like phosphoesterase" evidence="1">
    <location>
        <begin position="69"/>
        <end position="281"/>
    </location>
</feature>
<dbReference type="PANTHER" id="PTHR43143:SF1">
    <property type="entry name" value="SERINE_THREONINE-PROTEIN PHOSPHATASE CPPED1"/>
    <property type="match status" value="1"/>
</dbReference>
<dbReference type="SUPFAM" id="SSF56300">
    <property type="entry name" value="Metallo-dependent phosphatases"/>
    <property type="match status" value="1"/>
</dbReference>
<dbReference type="NCBIfam" id="TIGR01409">
    <property type="entry name" value="TAT_signal_seq"/>
    <property type="match status" value="1"/>
</dbReference>
<evidence type="ECO:0000313" key="2">
    <source>
        <dbReference type="EMBL" id="MFB9755055.1"/>
    </source>
</evidence>
<reference evidence="2 3" key="1">
    <citation type="submission" date="2024-09" db="EMBL/GenBank/DDBJ databases">
        <authorList>
            <person name="Sun Q."/>
            <person name="Mori K."/>
        </authorList>
    </citation>
    <scope>NUCLEOTIDE SEQUENCE [LARGE SCALE GENOMIC DNA]</scope>
    <source>
        <strain evidence="2 3">JCM 12520</strain>
    </source>
</reference>
<dbReference type="InterPro" id="IPR051918">
    <property type="entry name" value="STPP_CPPED1"/>
</dbReference>
<dbReference type="InterPro" id="IPR029052">
    <property type="entry name" value="Metallo-depent_PP-like"/>
</dbReference>
<protein>
    <submittedName>
        <fullName evidence="2">Metallophosphoesterase</fullName>
    </submittedName>
</protein>
<proteinExistence type="predicted"/>
<evidence type="ECO:0000259" key="1">
    <source>
        <dbReference type="Pfam" id="PF00149"/>
    </source>
</evidence>
<dbReference type="InterPro" id="IPR004843">
    <property type="entry name" value="Calcineurin-like_PHP"/>
</dbReference>
<organism evidence="2 3">
    <name type="scientific">Paenibacillus hodogayensis</name>
    <dbReference type="NCBI Taxonomy" id="279208"/>
    <lineage>
        <taxon>Bacteria</taxon>
        <taxon>Bacillati</taxon>
        <taxon>Bacillota</taxon>
        <taxon>Bacilli</taxon>
        <taxon>Bacillales</taxon>
        <taxon>Paenibacillaceae</taxon>
        <taxon>Paenibacillus</taxon>
    </lineage>
</organism>
<dbReference type="PANTHER" id="PTHR43143">
    <property type="entry name" value="METALLOPHOSPHOESTERASE, CALCINEURIN SUPERFAMILY"/>
    <property type="match status" value="1"/>
</dbReference>
<sequence length="354" mass="40126">MNRRTFLKRSAAAAFMAVVTAGGLWNYRLNAPRDTEEDEADAFGDLPHGIKGERAEIGNPNDGSGAALSFFVLSDLHVNSGVATPGDNLRRAFDDMLAFESKIQAVLITGDVTESGTDKDYAQFRSIMKDYKLPPVYANMGNHDYYRIWINKAGAWSKETAPNGMTDASSREAFMKHFRLDKPYSEVLLNGCRVLLLSQEAYVQEKPEVIEGAWYSDEQLAWLKDRLAERQDRKPAFVMIHQPLPAIGQNGGTHSLIRAKEFRDILKPHPNVFVFSGHTHQDLQNGREHYIKETFHWFHNSSVGRVLDVQYQPLREHVAQGLYVQVFADKVVVRGREFIGRSWIKEASWTVKLV</sequence>
<dbReference type="RefSeq" id="WP_344909002.1">
    <property type="nucleotide sequence ID" value="NZ_BAAAYO010000007.1"/>
</dbReference>
<dbReference type="Pfam" id="PF00149">
    <property type="entry name" value="Metallophos"/>
    <property type="match status" value="1"/>
</dbReference>
<evidence type="ECO:0000313" key="3">
    <source>
        <dbReference type="Proteomes" id="UP001589619"/>
    </source>
</evidence>